<reference evidence="2 3" key="1">
    <citation type="journal article" date="2018" name="Nat. Ecol. Evol.">
        <title>Shark genomes provide insights into elasmobranch evolution and the origin of vertebrates.</title>
        <authorList>
            <person name="Hara Y"/>
            <person name="Yamaguchi K"/>
            <person name="Onimaru K"/>
            <person name="Kadota M"/>
            <person name="Koyanagi M"/>
            <person name="Keeley SD"/>
            <person name="Tatsumi K"/>
            <person name="Tanaka K"/>
            <person name="Motone F"/>
            <person name="Kageyama Y"/>
            <person name="Nozu R"/>
            <person name="Adachi N"/>
            <person name="Nishimura O"/>
            <person name="Nakagawa R"/>
            <person name="Tanegashima C"/>
            <person name="Kiyatake I"/>
            <person name="Matsumoto R"/>
            <person name="Murakumo K"/>
            <person name="Nishida K"/>
            <person name="Terakita A"/>
            <person name="Kuratani S"/>
            <person name="Sato K"/>
            <person name="Hyodo S Kuraku.S."/>
        </authorList>
    </citation>
    <scope>NUCLEOTIDE SEQUENCE [LARGE SCALE GENOMIC DNA]</scope>
</reference>
<dbReference type="AlphaFoldDB" id="A0A401U2S9"/>
<feature type="compositionally biased region" description="Low complexity" evidence="1">
    <location>
        <begin position="131"/>
        <end position="149"/>
    </location>
</feature>
<gene>
    <name evidence="2" type="ORF">chiPu_0033541</name>
</gene>
<dbReference type="Proteomes" id="UP000287033">
    <property type="component" value="Unassembled WGS sequence"/>
</dbReference>
<accession>A0A401U2S9</accession>
<comment type="caution">
    <text evidence="2">The sequence shown here is derived from an EMBL/GenBank/DDBJ whole genome shotgun (WGS) entry which is preliminary data.</text>
</comment>
<feature type="region of interest" description="Disordered" evidence="1">
    <location>
        <begin position="113"/>
        <end position="159"/>
    </location>
</feature>
<proteinExistence type="predicted"/>
<name>A0A401U2S9_CHIPU</name>
<evidence type="ECO:0000313" key="3">
    <source>
        <dbReference type="Proteomes" id="UP000287033"/>
    </source>
</evidence>
<evidence type="ECO:0000256" key="1">
    <source>
        <dbReference type="SAM" id="MobiDB-lite"/>
    </source>
</evidence>
<feature type="non-terminal residue" evidence="2">
    <location>
        <position position="159"/>
    </location>
</feature>
<protein>
    <submittedName>
        <fullName evidence="2">Uncharacterized protein</fullName>
    </submittedName>
</protein>
<dbReference type="EMBL" id="BEZZ01265442">
    <property type="protein sequence ID" value="GCC49193.1"/>
    <property type="molecule type" value="Genomic_DNA"/>
</dbReference>
<sequence>MDLALFEHVAAGPLRHRLHVAADAEEVTGAGQHHDIDGVIVGEVVPDRAQFADQFLVDGIARLRPVQGHGRHLVGDLDRQAFILGVVGHVYLHCYCCLDFVISLGARAIEASPAARPPMRRGATSLPGPAPASAARIPGATAAAGSPAPRFVRSAPPGT</sequence>
<evidence type="ECO:0000313" key="2">
    <source>
        <dbReference type="EMBL" id="GCC49193.1"/>
    </source>
</evidence>
<keyword evidence="3" id="KW-1185">Reference proteome</keyword>
<organism evidence="2 3">
    <name type="scientific">Chiloscyllium punctatum</name>
    <name type="common">Brownbanded bambooshark</name>
    <name type="synonym">Hemiscyllium punctatum</name>
    <dbReference type="NCBI Taxonomy" id="137246"/>
    <lineage>
        <taxon>Eukaryota</taxon>
        <taxon>Metazoa</taxon>
        <taxon>Chordata</taxon>
        <taxon>Craniata</taxon>
        <taxon>Vertebrata</taxon>
        <taxon>Chondrichthyes</taxon>
        <taxon>Elasmobranchii</taxon>
        <taxon>Galeomorphii</taxon>
        <taxon>Galeoidea</taxon>
        <taxon>Orectolobiformes</taxon>
        <taxon>Hemiscylliidae</taxon>
        <taxon>Chiloscyllium</taxon>
    </lineage>
</organism>